<organism evidence="4 5">
    <name type="scientific">Gracilimonas mengyeensis</name>
    <dbReference type="NCBI Taxonomy" id="1302730"/>
    <lineage>
        <taxon>Bacteria</taxon>
        <taxon>Pseudomonadati</taxon>
        <taxon>Balneolota</taxon>
        <taxon>Balneolia</taxon>
        <taxon>Balneolales</taxon>
        <taxon>Balneolaceae</taxon>
        <taxon>Gracilimonas</taxon>
    </lineage>
</organism>
<dbReference type="InterPro" id="IPR013990">
    <property type="entry name" value="WHy-dom"/>
</dbReference>
<dbReference type="PANTHER" id="PTHR31459">
    <property type="match status" value="1"/>
</dbReference>
<name>A0A521EGH2_9BACT</name>
<feature type="domain" description="Water stress and hypersensitive response" evidence="3">
    <location>
        <begin position="165"/>
        <end position="283"/>
    </location>
</feature>
<dbReference type="Proteomes" id="UP000317557">
    <property type="component" value="Unassembled WGS sequence"/>
</dbReference>
<dbReference type="EMBL" id="FXTP01000011">
    <property type="protein sequence ID" value="SMO82260.1"/>
    <property type="molecule type" value="Genomic_DNA"/>
</dbReference>
<keyword evidence="2" id="KW-0732">Signal</keyword>
<dbReference type="GO" id="GO:0009269">
    <property type="term" value="P:response to desiccation"/>
    <property type="evidence" value="ECO:0007669"/>
    <property type="project" value="InterPro"/>
</dbReference>
<dbReference type="SUPFAM" id="SSF117070">
    <property type="entry name" value="LEA14-like"/>
    <property type="match status" value="2"/>
</dbReference>
<keyword evidence="5" id="KW-1185">Reference proteome</keyword>
<comment type="similarity">
    <text evidence="1">Belongs to the LEA type 2 family.</text>
</comment>
<dbReference type="InterPro" id="IPR045043">
    <property type="entry name" value="Lea14-like"/>
</dbReference>
<protein>
    <submittedName>
        <fullName evidence="4">LEA14-like dessication related protein</fullName>
    </submittedName>
</protein>
<sequence>MKPTYCKRTPFYLLLLLLLTFTACSTINSLSNSVSKPELSVSDASVTHLSLQDIELTFDIAINNPNPVAVNLADYNYDFQLNGQSFITGDQIEKTEIQASSSSTIQVPVRFGYRELYDLFTSLRDKDETSYDFLFEAGINAPVIGRLNVPIEKSGTLPVIKLPKLSIKNVALENLSLTKADVEVNLIIDNPNAFDLSFSNFNYNLSLNDTSPISGTMDQAIHINQKSESEVTVPISLSLLEMGAALQSVLRGGDDIEYSLEGSSTVDASLPLFSPSTFNFDRSGLVNIQR</sequence>
<proteinExistence type="inferred from homology"/>
<gene>
    <name evidence="4" type="ORF">SAMN06265219_111145</name>
</gene>
<dbReference type="AlphaFoldDB" id="A0A521EGH2"/>
<dbReference type="Gene3D" id="2.60.40.1820">
    <property type="match status" value="2"/>
</dbReference>
<dbReference type="PROSITE" id="PS51257">
    <property type="entry name" value="PROKAR_LIPOPROTEIN"/>
    <property type="match status" value="1"/>
</dbReference>
<feature type="signal peptide" evidence="2">
    <location>
        <begin position="1"/>
        <end position="25"/>
    </location>
</feature>
<evidence type="ECO:0000313" key="4">
    <source>
        <dbReference type="EMBL" id="SMO82260.1"/>
    </source>
</evidence>
<dbReference type="PANTHER" id="PTHR31459:SF2">
    <property type="entry name" value="OS03G0843300 PROTEIN"/>
    <property type="match status" value="1"/>
</dbReference>
<feature type="chain" id="PRO_5021906452" evidence="2">
    <location>
        <begin position="26"/>
        <end position="290"/>
    </location>
</feature>
<evidence type="ECO:0000313" key="5">
    <source>
        <dbReference type="Proteomes" id="UP000317557"/>
    </source>
</evidence>
<dbReference type="InterPro" id="IPR004864">
    <property type="entry name" value="LEA_2"/>
</dbReference>
<dbReference type="SMART" id="SM00769">
    <property type="entry name" value="WHy"/>
    <property type="match status" value="2"/>
</dbReference>
<dbReference type="OrthoDB" id="1523713at2"/>
<feature type="domain" description="Water stress and hypersensitive response" evidence="3">
    <location>
        <begin position="39"/>
        <end position="158"/>
    </location>
</feature>
<accession>A0A521EGH2</accession>
<evidence type="ECO:0000256" key="2">
    <source>
        <dbReference type="SAM" id="SignalP"/>
    </source>
</evidence>
<reference evidence="4 5" key="1">
    <citation type="submission" date="2017-05" db="EMBL/GenBank/DDBJ databases">
        <authorList>
            <person name="Varghese N."/>
            <person name="Submissions S."/>
        </authorList>
    </citation>
    <scope>NUCLEOTIDE SEQUENCE [LARGE SCALE GENOMIC DNA]</scope>
    <source>
        <strain evidence="4 5">DSM 21985</strain>
    </source>
</reference>
<dbReference type="Pfam" id="PF03168">
    <property type="entry name" value="LEA_2"/>
    <property type="match status" value="2"/>
</dbReference>
<evidence type="ECO:0000256" key="1">
    <source>
        <dbReference type="ARBA" id="ARBA00005960"/>
    </source>
</evidence>
<evidence type="ECO:0000259" key="3">
    <source>
        <dbReference type="SMART" id="SM00769"/>
    </source>
</evidence>